<gene>
    <name evidence="2" type="ORF">GCM10010326_65950</name>
</gene>
<protein>
    <recommendedName>
        <fullName evidence="4">Transposase</fullName>
    </recommendedName>
</protein>
<comment type="caution">
    <text evidence="2">The sequence shown here is derived from an EMBL/GenBank/DDBJ whole genome shotgun (WGS) entry which is preliminary data.</text>
</comment>
<feature type="compositionally biased region" description="Low complexity" evidence="1">
    <location>
        <begin position="63"/>
        <end position="74"/>
    </location>
</feature>
<sequence length="99" mass="10759">MVQLSPHSGQLTARPFCTASVRARVRRIRRHCRDRQADEQNTAIALAHGLNGSPHPRHNRGPTSRLSAATTSRSEGFPPLPMTSTYDSASTGQVVSQTP</sequence>
<dbReference type="Proteomes" id="UP000600946">
    <property type="component" value="Unassembled WGS sequence"/>
</dbReference>
<evidence type="ECO:0000256" key="1">
    <source>
        <dbReference type="SAM" id="MobiDB-lite"/>
    </source>
</evidence>
<evidence type="ECO:0008006" key="4">
    <source>
        <dbReference type="Google" id="ProtNLM"/>
    </source>
</evidence>
<name>A0ABQ3APF9_9ACTN</name>
<proteinExistence type="predicted"/>
<feature type="compositionally biased region" description="Polar residues" evidence="1">
    <location>
        <begin position="82"/>
        <end position="99"/>
    </location>
</feature>
<reference evidence="3" key="1">
    <citation type="journal article" date="2019" name="Int. J. Syst. Evol. Microbiol.">
        <title>The Global Catalogue of Microorganisms (GCM) 10K type strain sequencing project: providing services to taxonomists for standard genome sequencing and annotation.</title>
        <authorList>
            <consortium name="The Broad Institute Genomics Platform"/>
            <consortium name="The Broad Institute Genome Sequencing Center for Infectious Disease"/>
            <person name="Wu L."/>
            <person name="Ma J."/>
        </authorList>
    </citation>
    <scope>NUCLEOTIDE SEQUENCE [LARGE SCALE GENOMIC DNA]</scope>
    <source>
        <strain evidence="3">JCM 4594</strain>
    </source>
</reference>
<evidence type="ECO:0000313" key="3">
    <source>
        <dbReference type="Proteomes" id="UP000600946"/>
    </source>
</evidence>
<accession>A0ABQ3APF9</accession>
<evidence type="ECO:0000313" key="2">
    <source>
        <dbReference type="EMBL" id="GGY61902.1"/>
    </source>
</evidence>
<dbReference type="EMBL" id="BMUU01000015">
    <property type="protein sequence ID" value="GGY61902.1"/>
    <property type="molecule type" value="Genomic_DNA"/>
</dbReference>
<keyword evidence="3" id="KW-1185">Reference proteome</keyword>
<feature type="region of interest" description="Disordered" evidence="1">
    <location>
        <begin position="33"/>
        <end position="99"/>
    </location>
</feature>
<organism evidence="2 3">
    <name type="scientific">Streptomyces xanthochromogenes</name>
    <dbReference type="NCBI Taxonomy" id="67384"/>
    <lineage>
        <taxon>Bacteria</taxon>
        <taxon>Bacillati</taxon>
        <taxon>Actinomycetota</taxon>
        <taxon>Actinomycetes</taxon>
        <taxon>Kitasatosporales</taxon>
        <taxon>Streptomycetaceae</taxon>
        <taxon>Streptomyces</taxon>
    </lineage>
</organism>